<dbReference type="Proteomes" id="UP000092730">
    <property type="component" value="Chromosome 1"/>
</dbReference>
<keyword evidence="3" id="KW-1185">Reference proteome</keyword>
<dbReference type="AlphaFoldDB" id="A0A1B9G3Z3"/>
<reference evidence="2" key="2">
    <citation type="submission" date="2013-07" db="EMBL/GenBank/DDBJ databases">
        <authorList>
            <consortium name="The Broad Institute Genome Sequencing Platform"/>
            <person name="Cuomo C."/>
            <person name="Litvintseva A."/>
            <person name="Chen Y."/>
            <person name="Heitman J."/>
            <person name="Sun S."/>
            <person name="Springer D."/>
            <person name="Dromer F."/>
            <person name="Young S.K."/>
            <person name="Zeng Q."/>
            <person name="Gargeya S."/>
            <person name="Fitzgerald M."/>
            <person name="Abouelleil A."/>
            <person name="Alvarado L."/>
            <person name="Berlin A.M."/>
            <person name="Chapman S.B."/>
            <person name="Dewar J."/>
            <person name="Goldberg J."/>
            <person name="Griggs A."/>
            <person name="Gujja S."/>
            <person name="Hansen M."/>
            <person name="Howarth C."/>
            <person name="Imamovic A."/>
            <person name="Larimer J."/>
            <person name="McCowan C."/>
            <person name="Murphy C."/>
            <person name="Pearson M."/>
            <person name="Priest M."/>
            <person name="Roberts A."/>
            <person name="Saif S."/>
            <person name="Shea T."/>
            <person name="Sykes S."/>
            <person name="Wortman J."/>
            <person name="Nusbaum C."/>
            <person name="Birren B."/>
        </authorList>
    </citation>
    <scope>NUCLEOTIDE SEQUENCE</scope>
    <source>
        <strain evidence="2">CBS 10118</strain>
    </source>
</reference>
<proteinExistence type="predicted"/>
<reference evidence="2" key="4">
    <citation type="submission" date="2024-02" db="EMBL/GenBank/DDBJ databases">
        <title>Comparative genomics of Cryptococcus and Kwoniella reveals pathogenesis evolution and contrasting modes of karyotype evolution via chromosome fusion or intercentromeric recombination.</title>
        <authorList>
            <person name="Coelho M.A."/>
            <person name="David-Palma M."/>
            <person name="Shea T."/>
            <person name="Bowers K."/>
            <person name="McGinley-Smith S."/>
            <person name="Mohammad A.W."/>
            <person name="Gnirke A."/>
            <person name="Yurkov A.M."/>
            <person name="Nowrousian M."/>
            <person name="Sun S."/>
            <person name="Cuomo C.A."/>
            <person name="Heitman J."/>
        </authorList>
    </citation>
    <scope>NUCLEOTIDE SEQUENCE</scope>
    <source>
        <strain evidence="2">CBS 10118</strain>
    </source>
</reference>
<organism evidence="1">
    <name type="scientific">Kwoniella bestiolae CBS 10118</name>
    <dbReference type="NCBI Taxonomy" id="1296100"/>
    <lineage>
        <taxon>Eukaryota</taxon>
        <taxon>Fungi</taxon>
        <taxon>Dikarya</taxon>
        <taxon>Basidiomycota</taxon>
        <taxon>Agaricomycotina</taxon>
        <taxon>Tremellomycetes</taxon>
        <taxon>Tremellales</taxon>
        <taxon>Cryptococcaceae</taxon>
        <taxon>Kwoniella</taxon>
    </lineage>
</organism>
<dbReference type="RefSeq" id="XP_019046806.1">
    <property type="nucleotide sequence ID" value="XM_019190058.1"/>
</dbReference>
<gene>
    <name evidence="1" type="ORF">I302_03409</name>
    <name evidence="2" type="ORF">I302_100037</name>
</gene>
<sequence>MADHEGTPALAPSARIGGYRRRRRMAVGSPGARRGEYDVSASCSVIEEEPETHRQDHGRIVTWTGTGMTGHANDTSNEEVGSVSSVSLGDTSFDFNWDGQPVSMENLQGGMGDHASSAMAMSDFTFEPLRSSGSEHIDNPFLYEYLQGPHGSGDPGTELGDYTGVGDETHQVYQTSTTSQPSGMGMTPAPALSDVGLGVGSATPQPPSTQWNDNVPVPVNVNVNADDQTSWSGYPPMYDLGSSDSNDMMVQSYPPASASYEYGYIDAASGFDLSDVRYSHNQGTIGTAPLDRMARSSQLTSMTRRGGSTNLLIEGKLMISIVSRRIWKISKFPTMNIRESDHCML</sequence>
<evidence type="ECO:0000313" key="2">
    <source>
        <dbReference type="EMBL" id="WVW78086.1"/>
    </source>
</evidence>
<dbReference type="KEGG" id="kbi:30207808"/>
<reference evidence="1" key="3">
    <citation type="submission" date="2014-01" db="EMBL/GenBank/DDBJ databases">
        <title>Evolution of pathogenesis and genome organization in the Tremellales.</title>
        <authorList>
            <person name="Cuomo C."/>
            <person name="Litvintseva A."/>
            <person name="Heitman J."/>
            <person name="Chen Y."/>
            <person name="Sun S."/>
            <person name="Springer D."/>
            <person name="Dromer F."/>
            <person name="Young S."/>
            <person name="Zeng Q."/>
            <person name="Chapman S."/>
            <person name="Gujja S."/>
            <person name="Saif S."/>
            <person name="Birren B."/>
        </authorList>
    </citation>
    <scope>NUCLEOTIDE SEQUENCE</scope>
    <source>
        <strain evidence="1">CBS 10118</strain>
    </source>
</reference>
<reference evidence="1" key="1">
    <citation type="submission" date="2013-07" db="EMBL/GenBank/DDBJ databases">
        <title>The Genome Sequence of Cryptococcus bestiolae CBS10118.</title>
        <authorList>
            <consortium name="The Broad Institute Genome Sequencing Platform"/>
            <person name="Cuomo C."/>
            <person name="Litvintseva A."/>
            <person name="Chen Y."/>
            <person name="Heitman J."/>
            <person name="Sun S."/>
            <person name="Springer D."/>
            <person name="Dromer F."/>
            <person name="Young S.K."/>
            <person name="Zeng Q."/>
            <person name="Gargeya S."/>
            <person name="Fitzgerald M."/>
            <person name="Abouelleil A."/>
            <person name="Alvarado L."/>
            <person name="Berlin A.M."/>
            <person name="Chapman S.B."/>
            <person name="Dewar J."/>
            <person name="Goldberg J."/>
            <person name="Griggs A."/>
            <person name="Gujja S."/>
            <person name="Hansen M."/>
            <person name="Howarth C."/>
            <person name="Imamovic A."/>
            <person name="Larimer J."/>
            <person name="McCowan C."/>
            <person name="Murphy C."/>
            <person name="Pearson M."/>
            <person name="Priest M."/>
            <person name="Roberts A."/>
            <person name="Saif S."/>
            <person name="Shea T."/>
            <person name="Sykes S."/>
            <person name="Wortman J."/>
            <person name="Nusbaum C."/>
            <person name="Birren B."/>
        </authorList>
    </citation>
    <scope>NUCLEOTIDE SEQUENCE [LARGE SCALE GENOMIC DNA]</scope>
    <source>
        <strain evidence="1">CBS 10118</strain>
    </source>
</reference>
<evidence type="ECO:0000313" key="3">
    <source>
        <dbReference type="Proteomes" id="UP000092730"/>
    </source>
</evidence>
<dbReference type="GeneID" id="30207808"/>
<dbReference type="VEuPathDB" id="FungiDB:I302_03409"/>
<name>A0A1B9G3Z3_9TREE</name>
<dbReference type="EMBL" id="KI894020">
    <property type="protein sequence ID" value="OCF25736.1"/>
    <property type="molecule type" value="Genomic_DNA"/>
</dbReference>
<protein>
    <submittedName>
        <fullName evidence="1">Uncharacterized protein</fullName>
    </submittedName>
</protein>
<dbReference type="EMBL" id="CP144541">
    <property type="protein sequence ID" value="WVW78086.1"/>
    <property type="molecule type" value="Genomic_DNA"/>
</dbReference>
<evidence type="ECO:0000313" key="1">
    <source>
        <dbReference type="EMBL" id="OCF25736.1"/>
    </source>
</evidence>
<accession>A0A1B9G3Z3</accession>